<dbReference type="Pfam" id="PF01966">
    <property type="entry name" value="HD"/>
    <property type="match status" value="1"/>
</dbReference>
<dbReference type="Proteomes" id="UP000178606">
    <property type="component" value="Unassembled WGS sequence"/>
</dbReference>
<dbReference type="EMBL" id="MFKF01000414">
    <property type="protein sequence ID" value="OGG44155.1"/>
    <property type="molecule type" value="Genomic_DNA"/>
</dbReference>
<dbReference type="InterPro" id="IPR003018">
    <property type="entry name" value="GAF"/>
</dbReference>
<dbReference type="PROSITE" id="PS51832">
    <property type="entry name" value="HD_GYP"/>
    <property type="match status" value="1"/>
</dbReference>
<evidence type="ECO:0000313" key="3">
    <source>
        <dbReference type="Proteomes" id="UP000178606"/>
    </source>
</evidence>
<dbReference type="CDD" id="cd00077">
    <property type="entry name" value="HDc"/>
    <property type="match status" value="2"/>
</dbReference>
<dbReference type="AlphaFoldDB" id="A0A1F6C4N1"/>
<reference evidence="2 3" key="1">
    <citation type="journal article" date="2016" name="Nat. Commun.">
        <title>Thousands of microbial genomes shed light on interconnected biogeochemical processes in an aquifer system.</title>
        <authorList>
            <person name="Anantharaman K."/>
            <person name="Brown C.T."/>
            <person name="Hug L.A."/>
            <person name="Sharon I."/>
            <person name="Castelle C.J."/>
            <person name="Probst A.J."/>
            <person name="Thomas B.C."/>
            <person name="Singh A."/>
            <person name="Wilkins M.J."/>
            <person name="Karaoz U."/>
            <person name="Brodie E.L."/>
            <person name="Williams K.H."/>
            <person name="Hubbard S.S."/>
            <person name="Banfield J.F."/>
        </authorList>
    </citation>
    <scope>NUCLEOTIDE SEQUENCE [LARGE SCALE GENOMIC DNA]</scope>
    <source>
        <strain evidence="3">RIFCSPLOWO2_12_FULL_64_10</strain>
    </source>
</reference>
<evidence type="ECO:0000259" key="1">
    <source>
        <dbReference type="PROSITE" id="PS51832"/>
    </source>
</evidence>
<dbReference type="InterPro" id="IPR029016">
    <property type="entry name" value="GAF-like_dom_sf"/>
</dbReference>
<dbReference type="Pfam" id="PF13487">
    <property type="entry name" value="HD_5"/>
    <property type="match status" value="1"/>
</dbReference>
<feature type="domain" description="HD-GYP" evidence="1">
    <location>
        <begin position="324"/>
        <end position="526"/>
    </location>
</feature>
<dbReference type="SUPFAM" id="SSF109604">
    <property type="entry name" value="HD-domain/PDEase-like"/>
    <property type="match status" value="2"/>
</dbReference>
<protein>
    <submittedName>
        <fullName evidence="2">Metal-dependent phosphohydrolase</fullName>
    </submittedName>
</protein>
<dbReference type="Gene3D" id="1.10.3210.10">
    <property type="entry name" value="Hypothetical protein af1432"/>
    <property type="match status" value="2"/>
</dbReference>
<keyword evidence="2" id="KW-0378">Hydrolase</keyword>
<proteinExistence type="predicted"/>
<dbReference type="PANTHER" id="PTHR43155">
    <property type="entry name" value="CYCLIC DI-GMP PHOSPHODIESTERASE PA4108-RELATED"/>
    <property type="match status" value="1"/>
</dbReference>
<dbReference type="SMART" id="SM00471">
    <property type="entry name" value="HDc"/>
    <property type="match status" value="1"/>
</dbReference>
<dbReference type="GO" id="GO:0016787">
    <property type="term" value="F:hydrolase activity"/>
    <property type="evidence" value="ECO:0007669"/>
    <property type="project" value="UniProtKB-KW"/>
</dbReference>
<dbReference type="SUPFAM" id="SSF55781">
    <property type="entry name" value="GAF domain-like"/>
    <property type="match status" value="1"/>
</dbReference>
<sequence length="535" mass="59251">MTHPIDFRQQAEQLIRIGLALSSQRDLNALLEMIVDQSRAFTGADAGTLYIVRPAQNHLSFEVVQNDTFKVRLGGKSEARITFPPVPLSIDGQPNMSHVSAYAANTGKVVNIPDVYEAEGFDFTGTRSYDARTGYRSKSMLVIPMKDYENEIIGVLQLINAQDPEAKGAVPFAPDAVDLTASLASMAAVAITNVRLIRDLENLFEAFIKTIASAIDEKSKYTGGHIRRVTDLTVSIARKVSETQTGPLAYIRLTPDEMNELRIAAWMHDVGKITTPEYVVDKARKLETIFDRIELVRARFELAQREVEAEALRRKLSLLRAGQAEDARLAEIDREAQGRIQALRADLDFLAQCNTGGEFMEDARIARLKEIASRTVQVRGDAMPLLTEDEVYNLSIRKGTLTPEEVGVMRNHAAVSVKMLSQLPFSRKLRRVPEYAGGHHEALNGKGYPQGLTADRLPLQARIMAIADVFEALTAHDRPYKKPMPLSQAIKIIGAMVKEGALDPDLVDLCIREGVFLDYAKRELNPDQLDVAGTG</sequence>
<comment type="caution">
    <text evidence="2">The sequence shown here is derived from an EMBL/GenBank/DDBJ whole genome shotgun (WGS) entry which is preliminary data.</text>
</comment>
<accession>A0A1F6C4N1</accession>
<dbReference type="InterPro" id="IPR006674">
    <property type="entry name" value="HD_domain"/>
</dbReference>
<evidence type="ECO:0000313" key="2">
    <source>
        <dbReference type="EMBL" id="OGG44155.1"/>
    </source>
</evidence>
<dbReference type="InterPro" id="IPR003607">
    <property type="entry name" value="HD/PDEase_dom"/>
</dbReference>
<dbReference type="Pfam" id="PF01590">
    <property type="entry name" value="GAF"/>
    <property type="match status" value="1"/>
</dbReference>
<organism evidence="2 3">
    <name type="scientific">Handelsmanbacteria sp. (strain RIFCSPLOWO2_12_FULL_64_10)</name>
    <dbReference type="NCBI Taxonomy" id="1817868"/>
    <lineage>
        <taxon>Bacteria</taxon>
        <taxon>Candidatus Handelsmaniibacteriota</taxon>
    </lineage>
</organism>
<gene>
    <name evidence="2" type="ORF">A3F84_18345</name>
</gene>
<dbReference type="InterPro" id="IPR037522">
    <property type="entry name" value="HD_GYP_dom"/>
</dbReference>
<dbReference type="Gene3D" id="3.30.450.40">
    <property type="match status" value="1"/>
</dbReference>
<dbReference type="SMART" id="SM00065">
    <property type="entry name" value="GAF"/>
    <property type="match status" value="1"/>
</dbReference>
<name>A0A1F6C4N1_HANXR</name>
<dbReference type="PANTHER" id="PTHR43155:SF2">
    <property type="entry name" value="CYCLIC DI-GMP PHOSPHODIESTERASE PA4108"/>
    <property type="match status" value="1"/>
</dbReference>